<name>A0A1C4WN02_MICEC</name>
<dbReference type="InParanoid" id="A0A1C4WN02"/>
<evidence type="ECO:0000259" key="1">
    <source>
        <dbReference type="PROSITE" id="PS51186"/>
    </source>
</evidence>
<dbReference type="GO" id="GO:0016747">
    <property type="term" value="F:acyltransferase activity, transferring groups other than amino-acyl groups"/>
    <property type="evidence" value="ECO:0007669"/>
    <property type="project" value="InterPro"/>
</dbReference>
<proteinExistence type="predicted"/>
<gene>
    <name evidence="2" type="ORF">GA0070618_2352</name>
</gene>
<evidence type="ECO:0000313" key="3">
    <source>
        <dbReference type="Proteomes" id="UP000198253"/>
    </source>
</evidence>
<dbReference type="SUPFAM" id="SSF55729">
    <property type="entry name" value="Acyl-CoA N-acyltransferases (Nat)"/>
    <property type="match status" value="1"/>
</dbReference>
<dbReference type="Pfam" id="PF13673">
    <property type="entry name" value="Acetyltransf_10"/>
    <property type="match status" value="1"/>
</dbReference>
<dbReference type="EMBL" id="LT607413">
    <property type="protein sequence ID" value="SCE97656.1"/>
    <property type="molecule type" value="Genomic_DNA"/>
</dbReference>
<dbReference type="Proteomes" id="UP000198253">
    <property type="component" value="Chromosome I"/>
</dbReference>
<keyword evidence="3" id="KW-1185">Reference proteome</keyword>
<dbReference type="PANTHER" id="PTHR42791">
    <property type="entry name" value="GNAT FAMILY ACETYLTRANSFERASE"/>
    <property type="match status" value="1"/>
</dbReference>
<dbReference type="InterPro" id="IPR016181">
    <property type="entry name" value="Acyl_CoA_acyltransferase"/>
</dbReference>
<protein>
    <submittedName>
        <fullName evidence="2">Acetyltransferase (GNAT) family protein</fullName>
    </submittedName>
</protein>
<dbReference type="InterPro" id="IPR052523">
    <property type="entry name" value="Trichothecene_AcTrans"/>
</dbReference>
<dbReference type="InterPro" id="IPR000182">
    <property type="entry name" value="GNAT_dom"/>
</dbReference>
<reference evidence="3" key="1">
    <citation type="submission" date="2016-06" db="EMBL/GenBank/DDBJ databases">
        <authorList>
            <person name="Varghese N."/>
            <person name="Submissions Spin"/>
        </authorList>
    </citation>
    <scope>NUCLEOTIDE SEQUENCE [LARGE SCALE GENOMIC DNA]</scope>
    <source>
        <strain evidence="3">DSM 43816</strain>
    </source>
</reference>
<dbReference type="PANTHER" id="PTHR42791:SF1">
    <property type="entry name" value="N-ACETYLTRANSFERASE DOMAIN-CONTAINING PROTEIN"/>
    <property type="match status" value="1"/>
</dbReference>
<feature type="domain" description="N-acetyltransferase" evidence="1">
    <location>
        <begin position="9"/>
        <end position="206"/>
    </location>
</feature>
<sequence length="209" mass="22362">MHGEDGMEFEVRRIGPESTAEAASVLADAFDGYPWTAWTVAADRHRERLEAMFALTVDAVGLPYGDVWGAMGSDGRLVAVAVWLRPDRPVPDEVWAGVAARDAELAGDRHPAMLAADAVCASLRSTEPAFLLATVGVRRTCQGRGLGSRVLRPGLAEADQAHLPAVLETSSTQNVQLYQRLGFTVTGEAQVPGGGPRVWAMRRPASQSE</sequence>
<dbReference type="Gene3D" id="3.40.630.30">
    <property type="match status" value="1"/>
</dbReference>
<accession>A0A1C4WN02</accession>
<organism evidence="2 3">
    <name type="scientific">Micromonospora echinospora</name>
    <name type="common">Micromonospora purpurea</name>
    <dbReference type="NCBI Taxonomy" id="1877"/>
    <lineage>
        <taxon>Bacteria</taxon>
        <taxon>Bacillati</taxon>
        <taxon>Actinomycetota</taxon>
        <taxon>Actinomycetes</taxon>
        <taxon>Micromonosporales</taxon>
        <taxon>Micromonosporaceae</taxon>
        <taxon>Micromonospora</taxon>
    </lineage>
</organism>
<dbReference type="AlphaFoldDB" id="A0A1C4WN02"/>
<keyword evidence="2" id="KW-0808">Transferase</keyword>
<evidence type="ECO:0000313" key="2">
    <source>
        <dbReference type="EMBL" id="SCE97656.1"/>
    </source>
</evidence>
<dbReference type="PROSITE" id="PS51186">
    <property type="entry name" value="GNAT"/>
    <property type="match status" value="1"/>
</dbReference>